<evidence type="ECO:0000256" key="3">
    <source>
        <dbReference type="ARBA" id="ARBA00022679"/>
    </source>
</evidence>
<keyword evidence="7" id="KW-0142">cGMP-binding</keyword>
<dbReference type="SUPFAM" id="SSF51206">
    <property type="entry name" value="cAMP-binding domain-like"/>
    <property type="match status" value="1"/>
</dbReference>
<feature type="domain" description="Protein kinase" evidence="9">
    <location>
        <begin position="109"/>
        <end position="414"/>
    </location>
</feature>
<dbReference type="RefSeq" id="XP_009166813.1">
    <property type="nucleotide sequence ID" value="XM_009168549.1"/>
</dbReference>
<dbReference type="Gene3D" id="1.10.510.10">
    <property type="entry name" value="Transferase(Phosphotransferase) domain 1"/>
    <property type="match status" value="1"/>
</dbReference>
<evidence type="ECO:0000256" key="6">
    <source>
        <dbReference type="ARBA" id="ARBA00022840"/>
    </source>
</evidence>
<dbReference type="SMART" id="SM00220">
    <property type="entry name" value="S_TKc"/>
    <property type="match status" value="1"/>
</dbReference>
<dbReference type="PROSITE" id="PS00108">
    <property type="entry name" value="PROTEIN_KINASE_ST"/>
    <property type="match status" value="1"/>
</dbReference>
<dbReference type="InterPro" id="IPR035014">
    <property type="entry name" value="STKc_cGK"/>
</dbReference>
<dbReference type="InterPro" id="IPR000595">
    <property type="entry name" value="cNMP-bd_dom"/>
</dbReference>
<keyword evidence="12" id="KW-1185">Reference proteome</keyword>
<dbReference type="InterPro" id="IPR000719">
    <property type="entry name" value="Prot_kinase_dom"/>
</dbReference>
<dbReference type="KEGG" id="ovi:T265_03949"/>
<evidence type="ECO:0000256" key="7">
    <source>
        <dbReference type="ARBA" id="ARBA00022992"/>
    </source>
</evidence>
<dbReference type="GO" id="GO:0030553">
    <property type="term" value="F:cGMP binding"/>
    <property type="evidence" value="ECO:0007669"/>
    <property type="project" value="UniProtKB-KW"/>
</dbReference>
<dbReference type="GeneID" id="20318135"/>
<sequence>MINQLSFPQYLFYLFILTNFLIFSPPALYEAITDCKLWAIDRQCFQSVMMQTGLRRQNDYVRFLKSVPTFSELSVEILIKVADVLGVCHYNPGDYVIREGARGDTFFIVSDGKSPFCGSFESKLVALRSLTHCVYNLSSIKQVKLKRDSRKSFALKKLRKKCVVETRQQEHVLNEKNILLESENDFIVKLYRTFKDRACLYFLLEACLGGELWTILRNRSAFDDGTTRFYTACVVEAIAYLHWKGIVYRDLKPENLLLDNIGYCKLTDFGFAKKIGFGSKTWTFCGTPEYVAPEIILNKGHDFAVDLWSMGILMFELLTGTPPFTSSDPMRTYSIILKGINAIEFPKSITRNAQCLIKRLCRYRHQQIFQISIDTMMMMNRCKRRKTTGTRIFKYVVFHYLGSHETTYFGINVF</sequence>
<evidence type="ECO:0008006" key="13">
    <source>
        <dbReference type="Google" id="ProtNLM"/>
    </source>
</evidence>
<keyword evidence="1" id="KW-0723">Serine/threonine-protein kinase</keyword>
<dbReference type="SUPFAM" id="SSF56112">
    <property type="entry name" value="Protein kinase-like (PK-like)"/>
    <property type="match status" value="1"/>
</dbReference>
<dbReference type="Proteomes" id="UP000054324">
    <property type="component" value="Unassembled WGS sequence"/>
</dbReference>
<evidence type="ECO:0000313" key="12">
    <source>
        <dbReference type="Proteomes" id="UP000054324"/>
    </source>
</evidence>
<dbReference type="InterPro" id="IPR018490">
    <property type="entry name" value="cNMP-bd_dom_sf"/>
</dbReference>
<dbReference type="EMBL" id="KL596678">
    <property type="protein sequence ID" value="KER29486.1"/>
    <property type="molecule type" value="Genomic_DNA"/>
</dbReference>
<dbReference type="PROSITE" id="PS50042">
    <property type="entry name" value="CNMP_BINDING_3"/>
    <property type="match status" value="2"/>
</dbReference>
<dbReference type="InterPro" id="IPR018488">
    <property type="entry name" value="cNMP-bd_CS"/>
</dbReference>
<keyword evidence="5" id="KW-0418">Kinase</keyword>
<evidence type="ECO:0000259" key="9">
    <source>
        <dbReference type="PROSITE" id="PS50011"/>
    </source>
</evidence>
<feature type="domain" description="Cyclic nucleotide-binding" evidence="10">
    <location>
        <begin position="69"/>
        <end position="113"/>
    </location>
</feature>
<accession>A0A074ZQQ7</accession>
<evidence type="ECO:0000256" key="1">
    <source>
        <dbReference type="ARBA" id="ARBA00022527"/>
    </source>
</evidence>
<dbReference type="InterPro" id="IPR008271">
    <property type="entry name" value="Ser/Thr_kinase_AS"/>
</dbReference>
<dbReference type="STRING" id="6198.A0A074ZQQ7"/>
<reference evidence="11 12" key="1">
    <citation type="submission" date="2013-11" db="EMBL/GenBank/DDBJ databases">
        <title>Opisthorchis viverrini - life in the bile duct.</title>
        <authorList>
            <person name="Young N.D."/>
            <person name="Nagarajan N."/>
            <person name="Lin S.J."/>
            <person name="Korhonen P.K."/>
            <person name="Jex A.R."/>
            <person name="Hall R.S."/>
            <person name="Safavi-Hemami H."/>
            <person name="Kaewkong W."/>
            <person name="Bertrand D."/>
            <person name="Gao S."/>
            <person name="Seet Q."/>
            <person name="Wongkham S."/>
            <person name="Teh B.T."/>
            <person name="Wongkham C."/>
            <person name="Intapan P.M."/>
            <person name="Maleewong W."/>
            <person name="Yang X."/>
            <person name="Hu M."/>
            <person name="Wang Z."/>
            <person name="Hofmann A."/>
            <person name="Sternberg P.W."/>
            <person name="Tan P."/>
            <person name="Wang J."/>
            <person name="Gasser R.B."/>
        </authorList>
    </citation>
    <scope>NUCLEOTIDE SEQUENCE [LARGE SCALE GENOMIC DNA]</scope>
</reference>
<dbReference type="PROSITE" id="PS50011">
    <property type="entry name" value="PROTEIN_KINASE_DOM"/>
    <property type="match status" value="1"/>
</dbReference>
<dbReference type="InterPro" id="IPR011009">
    <property type="entry name" value="Kinase-like_dom_sf"/>
</dbReference>
<dbReference type="AlphaFoldDB" id="A0A074ZQQ7"/>
<dbReference type="GO" id="GO:0005524">
    <property type="term" value="F:ATP binding"/>
    <property type="evidence" value="ECO:0007669"/>
    <property type="project" value="UniProtKB-KW"/>
</dbReference>
<keyword evidence="2" id="KW-0140">cGMP</keyword>
<dbReference type="InterPro" id="IPR014710">
    <property type="entry name" value="RmlC-like_jellyroll"/>
</dbReference>
<dbReference type="PROSITE" id="PS00888">
    <property type="entry name" value="CNMP_BINDING_1"/>
    <property type="match status" value="1"/>
</dbReference>
<dbReference type="CTD" id="20318135"/>
<dbReference type="Pfam" id="PF00069">
    <property type="entry name" value="Pkinase"/>
    <property type="match status" value="1"/>
</dbReference>
<keyword evidence="6" id="KW-0067">ATP-binding</keyword>
<dbReference type="CDD" id="cd05572">
    <property type="entry name" value="STKc_cGK"/>
    <property type="match status" value="1"/>
</dbReference>
<organism evidence="11 12">
    <name type="scientific">Opisthorchis viverrini</name>
    <name type="common">Southeast Asian liver fluke</name>
    <dbReference type="NCBI Taxonomy" id="6198"/>
    <lineage>
        <taxon>Eukaryota</taxon>
        <taxon>Metazoa</taxon>
        <taxon>Spiralia</taxon>
        <taxon>Lophotrochozoa</taxon>
        <taxon>Platyhelminthes</taxon>
        <taxon>Trematoda</taxon>
        <taxon>Digenea</taxon>
        <taxon>Opisthorchiida</taxon>
        <taxon>Opisthorchiata</taxon>
        <taxon>Opisthorchiidae</taxon>
        <taxon>Opisthorchis</taxon>
    </lineage>
</organism>
<evidence type="ECO:0000313" key="11">
    <source>
        <dbReference type="EMBL" id="KER29486.1"/>
    </source>
</evidence>
<dbReference type="Gene3D" id="2.60.120.10">
    <property type="entry name" value="Jelly Rolls"/>
    <property type="match status" value="2"/>
</dbReference>
<name>A0A074ZQQ7_OPIVI</name>
<dbReference type="Gene3D" id="3.30.200.20">
    <property type="entry name" value="Phosphorylase Kinase, domain 1"/>
    <property type="match status" value="1"/>
</dbReference>
<dbReference type="CDD" id="cd00038">
    <property type="entry name" value="CAP_ED"/>
    <property type="match status" value="1"/>
</dbReference>
<evidence type="ECO:0000256" key="4">
    <source>
        <dbReference type="ARBA" id="ARBA00022741"/>
    </source>
</evidence>
<dbReference type="PANTHER" id="PTHR24353">
    <property type="entry name" value="CYCLIC NUCLEOTIDE-DEPENDENT PROTEIN KINASE"/>
    <property type="match status" value="1"/>
</dbReference>
<keyword evidence="8" id="KW-1133">Transmembrane helix</keyword>
<dbReference type="PANTHER" id="PTHR24353:SF147">
    <property type="entry name" value="CGMP-DEPENDENT SERINE_THREONIN PROTEIN KINASE-RELATED"/>
    <property type="match status" value="1"/>
</dbReference>
<feature type="domain" description="Cyclic nucleotide-binding" evidence="10">
    <location>
        <begin position="1"/>
        <end position="66"/>
    </location>
</feature>
<dbReference type="OrthoDB" id="63267at2759"/>
<keyword evidence="3" id="KW-0808">Transferase</keyword>
<protein>
    <recommendedName>
        <fullName evidence="13">cGMP-dependent protein kinase</fullName>
    </recommendedName>
</protein>
<proteinExistence type="predicted"/>
<keyword evidence="8" id="KW-0472">Membrane</keyword>
<dbReference type="GO" id="GO:0004692">
    <property type="term" value="F:cGMP-dependent protein kinase activity"/>
    <property type="evidence" value="ECO:0007669"/>
    <property type="project" value="InterPro"/>
</dbReference>
<evidence type="ECO:0000256" key="5">
    <source>
        <dbReference type="ARBA" id="ARBA00022777"/>
    </source>
</evidence>
<evidence type="ECO:0000259" key="10">
    <source>
        <dbReference type="PROSITE" id="PS50042"/>
    </source>
</evidence>
<gene>
    <name evidence="11" type="ORF">T265_03949</name>
</gene>
<keyword evidence="4" id="KW-0547">Nucleotide-binding</keyword>
<dbReference type="FunFam" id="1.10.510.10:FF:000551">
    <property type="entry name" value="Non-specific serine/threonine protein kinase"/>
    <property type="match status" value="1"/>
</dbReference>
<evidence type="ECO:0000256" key="8">
    <source>
        <dbReference type="SAM" id="Phobius"/>
    </source>
</evidence>
<keyword evidence="8" id="KW-0812">Transmembrane</keyword>
<evidence type="ECO:0000256" key="2">
    <source>
        <dbReference type="ARBA" id="ARBA00022535"/>
    </source>
</evidence>
<feature type="transmembrane region" description="Helical" evidence="8">
    <location>
        <begin position="12"/>
        <end position="29"/>
    </location>
</feature>